<reference evidence="1 2" key="1">
    <citation type="journal article" date="2011" name="BMC Genomics">
        <title>Genome sequencing reveals diversification of virulence factor content and possible host adaptation in distinct subpopulations of Salmonella enterica.</title>
        <authorList>
            <person name="den Bakker H.C."/>
            <person name="Moreno Switt A.I."/>
            <person name="Govoni G."/>
            <person name="Cummings C.A."/>
            <person name="Ranieri M.L."/>
            <person name="Degoricija L."/>
            <person name="Hoelzer K."/>
            <person name="Rodriguez-Rivera L.D."/>
            <person name="Brown S."/>
            <person name="Bolchacova E."/>
            <person name="Furtado M.R."/>
            <person name="Wiedmann M."/>
        </authorList>
    </citation>
    <scope>NUCLEOTIDE SEQUENCE [LARGE SCALE GENOMIC DNA]</scope>
    <source>
        <strain evidence="1 2">A4-669</strain>
    </source>
</reference>
<protein>
    <submittedName>
        <fullName evidence="1">Uncharacterized protein</fullName>
    </submittedName>
</protein>
<sequence length="46" mass="5295">AFKLTLSVGFLFAVDTFTSFLRPVLTGIVWRVMSQTHRLIRPIVIF</sequence>
<name>A0A6C8GM49_SALET</name>
<feature type="non-terminal residue" evidence="1">
    <location>
        <position position="1"/>
    </location>
</feature>
<dbReference type="EMBL" id="AFCI01000869">
    <property type="protein sequence ID" value="EHC36420.1"/>
    <property type="molecule type" value="Genomic_DNA"/>
</dbReference>
<gene>
    <name evidence="1" type="ORF">LTSEADE_2527</name>
</gene>
<evidence type="ECO:0000313" key="2">
    <source>
        <dbReference type="Proteomes" id="UP000004906"/>
    </source>
</evidence>
<dbReference type="AlphaFoldDB" id="A0A6C8GM49"/>
<proteinExistence type="predicted"/>
<accession>A0A6C8GM49</accession>
<organism evidence="1 2">
    <name type="scientific">Salmonella enterica subsp. enterica serovar Adelaide str. A4-669</name>
    <dbReference type="NCBI Taxonomy" id="913063"/>
    <lineage>
        <taxon>Bacteria</taxon>
        <taxon>Pseudomonadati</taxon>
        <taxon>Pseudomonadota</taxon>
        <taxon>Gammaproteobacteria</taxon>
        <taxon>Enterobacterales</taxon>
        <taxon>Enterobacteriaceae</taxon>
        <taxon>Salmonella</taxon>
    </lineage>
</organism>
<dbReference type="Proteomes" id="UP000004906">
    <property type="component" value="Unassembled WGS sequence"/>
</dbReference>
<evidence type="ECO:0000313" key="1">
    <source>
        <dbReference type="EMBL" id="EHC36420.1"/>
    </source>
</evidence>
<comment type="caution">
    <text evidence="1">The sequence shown here is derived from an EMBL/GenBank/DDBJ whole genome shotgun (WGS) entry which is preliminary data.</text>
</comment>